<accession>A0A533I9W0</accession>
<evidence type="ECO:0000259" key="1">
    <source>
        <dbReference type="Pfam" id="PF06568"/>
    </source>
</evidence>
<dbReference type="EMBL" id="VAFL01000002">
    <property type="protein sequence ID" value="TKW68246.1"/>
    <property type="molecule type" value="Genomic_DNA"/>
</dbReference>
<feature type="domain" description="YjiS-like" evidence="1">
    <location>
        <begin position="18"/>
        <end position="54"/>
    </location>
</feature>
<dbReference type="Proteomes" id="UP000315344">
    <property type="component" value="Unassembled WGS sequence"/>
</dbReference>
<sequence length="61" mass="6842">MTMTMMTLNATNGPVARIAEALRVWKHRRATRAELLRLSERELSDIGMSRADIDTVVAQSV</sequence>
<organism evidence="2 3">
    <name type="scientific">Paracoccus denitrificans</name>
    <dbReference type="NCBI Taxonomy" id="266"/>
    <lineage>
        <taxon>Bacteria</taxon>
        <taxon>Pseudomonadati</taxon>
        <taxon>Pseudomonadota</taxon>
        <taxon>Alphaproteobacteria</taxon>
        <taxon>Rhodobacterales</taxon>
        <taxon>Paracoccaceae</taxon>
        <taxon>Paracoccus</taxon>
    </lineage>
</organism>
<proteinExistence type="predicted"/>
<evidence type="ECO:0000313" key="3">
    <source>
        <dbReference type="Proteomes" id="UP000315344"/>
    </source>
</evidence>
<evidence type="ECO:0000313" key="2">
    <source>
        <dbReference type="EMBL" id="TKW68246.1"/>
    </source>
</evidence>
<dbReference type="InterPro" id="IPR009506">
    <property type="entry name" value="YjiS-like"/>
</dbReference>
<name>A0A533I9W0_PARDE</name>
<reference evidence="2 3" key="1">
    <citation type="journal article" date="2017" name="Nat. Commun.">
        <title>In situ click chemistry generation of cyclooxygenase-2 inhibitors.</title>
        <authorList>
            <person name="Bhardwaj A."/>
            <person name="Kaur J."/>
            <person name="Wuest M."/>
            <person name="Wuest F."/>
        </authorList>
    </citation>
    <scope>NUCLEOTIDE SEQUENCE [LARGE SCALE GENOMIC DNA]</scope>
    <source>
        <strain evidence="2">S2_012_000_R3_94</strain>
    </source>
</reference>
<dbReference type="Pfam" id="PF06568">
    <property type="entry name" value="YjiS-like"/>
    <property type="match status" value="1"/>
</dbReference>
<comment type="caution">
    <text evidence="2">The sequence shown here is derived from an EMBL/GenBank/DDBJ whole genome shotgun (WGS) entry which is preliminary data.</text>
</comment>
<gene>
    <name evidence="2" type="ORF">DI616_03870</name>
</gene>
<protein>
    <submittedName>
        <fullName evidence="2">DUF1127 domain-containing protein</fullName>
    </submittedName>
</protein>
<dbReference type="AlphaFoldDB" id="A0A533I9W0"/>